<accession>A0ABM9P6E3</accession>
<protein>
    <recommendedName>
        <fullName evidence="3">Bacteriocin-type signal sequence</fullName>
    </recommendedName>
</protein>
<gene>
    <name evidence="1" type="ORF">T190423A01A_110017</name>
</gene>
<keyword evidence="2" id="KW-1185">Reference proteome</keyword>
<dbReference type="NCBIfam" id="TIGR01847">
    <property type="entry name" value="bacteriocin_sig"/>
    <property type="match status" value="1"/>
</dbReference>
<dbReference type="InterPro" id="IPR010133">
    <property type="entry name" value="Bacteriocin_signal_seq"/>
</dbReference>
<evidence type="ECO:0008006" key="3">
    <source>
        <dbReference type="Google" id="ProtNLM"/>
    </source>
</evidence>
<reference evidence="1 2" key="1">
    <citation type="submission" date="2024-05" db="EMBL/GenBank/DDBJ databases">
        <authorList>
            <person name="Duchaud E."/>
        </authorList>
    </citation>
    <scope>NUCLEOTIDE SEQUENCE [LARGE SCALE GENOMIC DNA]</scope>
    <source>
        <strain evidence="1">Ena-SAMPLE-TAB-13-05-2024-13:56:06:370-140308</strain>
    </source>
</reference>
<name>A0ABM9P6E3_9FLAO</name>
<organism evidence="1 2">
    <name type="scientific">Tenacibaculum polynesiense</name>
    <dbReference type="NCBI Taxonomy" id="3137857"/>
    <lineage>
        <taxon>Bacteria</taxon>
        <taxon>Pseudomonadati</taxon>
        <taxon>Bacteroidota</taxon>
        <taxon>Flavobacteriia</taxon>
        <taxon>Flavobacteriales</taxon>
        <taxon>Flavobacteriaceae</taxon>
        <taxon>Tenacibaculum</taxon>
    </lineage>
</organism>
<proteinExistence type="predicted"/>
<dbReference type="RefSeq" id="WP_348713866.1">
    <property type="nucleotide sequence ID" value="NZ_CAXJIO010000002.1"/>
</dbReference>
<evidence type="ECO:0000313" key="2">
    <source>
        <dbReference type="Proteomes" id="UP001497527"/>
    </source>
</evidence>
<evidence type="ECO:0000313" key="1">
    <source>
        <dbReference type="EMBL" id="CAL2101127.1"/>
    </source>
</evidence>
<comment type="caution">
    <text evidence="1">The sequence shown here is derived from an EMBL/GenBank/DDBJ whole genome shotgun (WGS) entry which is preliminary data.</text>
</comment>
<dbReference type="EMBL" id="CAXJIO010000002">
    <property type="protein sequence ID" value="CAL2101127.1"/>
    <property type="molecule type" value="Genomic_DNA"/>
</dbReference>
<sequence>MKRNILNLKEVKELSKEDLKNVQGGVIVGWSNYWTGGTNEGNSTPIYSEPDDYVPTWKYRCYPKNYQTGGTYYMSNTLLNGYDCYPA</sequence>
<dbReference type="Proteomes" id="UP001497527">
    <property type="component" value="Unassembled WGS sequence"/>
</dbReference>